<dbReference type="Pfam" id="PF00665">
    <property type="entry name" value="rve"/>
    <property type="match status" value="1"/>
</dbReference>
<gene>
    <name evidence="3" type="ORF">PARMNEM_LOCUS12551</name>
</gene>
<dbReference type="EC" id="2.7.7.49" evidence="1"/>
<dbReference type="InterPro" id="IPR001584">
    <property type="entry name" value="Integrase_cat-core"/>
</dbReference>
<name>A0AAV1LFJ2_9NEOP</name>
<reference evidence="3 4" key="1">
    <citation type="submission" date="2023-11" db="EMBL/GenBank/DDBJ databases">
        <authorList>
            <person name="Hedman E."/>
            <person name="Englund M."/>
            <person name="Stromberg M."/>
            <person name="Nyberg Akerstrom W."/>
            <person name="Nylinder S."/>
            <person name="Jareborg N."/>
            <person name="Kallberg Y."/>
            <person name="Kronander E."/>
        </authorList>
    </citation>
    <scope>NUCLEOTIDE SEQUENCE [LARGE SCALE GENOMIC DNA]</scope>
</reference>
<dbReference type="GO" id="GO:0003676">
    <property type="term" value="F:nucleic acid binding"/>
    <property type="evidence" value="ECO:0007669"/>
    <property type="project" value="InterPro"/>
</dbReference>
<dbReference type="Gene3D" id="1.10.340.70">
    <property type="match status" value="1"/>
</dbReference>
<dbReference type="Proteomes" id="UP001314205">
    <property type="component" value="Unassembled WGS sequence"/>
</dbReference>
<dbReference type="GO" id="GO:0003964">
    <property type="term" value="F:RNA-directed DNA polymerase activity"/>
    <property type="evidence" value="ECO:0007669"/>
    <property type="project" value="UniProtKB-EC"/>
</dbReference>
<dbReference type="SUPFAM" id="SSF53098">
    <property type="entry name" value="Ribonuclease H-like"/>
    <property type="match status" value="1"/>
</dbReference>
<evidence type="ECO:0000259" key="2">
    <source>
        <dbReference type="PROSITE" id="PS50994"/>
    </source>
</evidence>
<dbReference type="FunFam" id="3.30.420.10:FF:000063">
    <property type="entry name" value="Retrovirus-related Pol polyprotein from transposon 297-like Protein"/>
    <property type="match status" value="1"/>
</dbReference>
<dbReference type="InterPro" id="IPR041588">
    <property type="entry name" value="Integrase_H2C2"/>
</dbReference>
<dbReference type="Pfam" id="PF17921">
    <property type="entry name" value="Integrase_H2C2"/>
    <property type="match status" value="1"/>
</dbReference>
<dbReference type="EMBL" id="CAVLGL010000087">
    <property type="protein sequence ID" value="CAK1592636.1"/>
    <property type="molecule type" value="Genomic_DNA"/>
</dbReference>
<sequence>MTASRLQRWALIVSSYNFKIEFISTERNTADALSRMIKTYKETGSCEQSDEPEQTYLHFATEALLLDYNILKKETVHDPILSRVISYIRDGWPGELDIKELKPYYNRKNELYTELDCVMWGHRVVIPSVCRSKVLKELHDSHMGMVKTKGLARSYVWWQGIDEDIEKLCRSYQVCLEVADAPPAHAIRSWPWPDRPWSRLHIDFFGPIASNTYLVLIDACTKWMEVIKMSSTNTKAVIKALREIWSRFGLPKQLVSDNGPPFTSLEFKQFLENNAIQHTFSAPYHPSSNGAAENAVKTCKKVVKKALSQNLDVDTALLRFLLVYRNTEHCTTGESPAKLLQGRSLRMRLDCLKPERADRVNAAQRRHQLAAGGSQRCFNEGYEILYCNYGTGKKWLDGKVQLRLGSTDYEILGIDGSSHHRHADQLRHRFNFPLQNTITIKESSRRNLINPFLIKVTSNTNNPGEGPAALAGTMAGAAGAQRGMASPDINNAIQPQCFEPELNRRYPVRNRHPPVRFPSLT</sequence>
<evidence type="ECO:0000313" key="4">
    <source>
        <dbReference type="Proteomes" id="UP001314205"/>
    </source>
</evidence>
<evidence type="ECO:0000256" key="1">
    <source>
        <dbReference type="ARBA" id="ARBA00012493"/>
    </source>
</evidence>
<dbReference type="InterPro" id="IPR036397">
    <property type="entry name" value="RNaseH_sf"/>
</dbReference>
<dbReference type="InterPro" id="IPR012337">
    <property type="entry name" value="RNaseH-like_sf"/>
</dbReference>
<dbReference type="PANTHER" id="PTHR37984:SF5">
    <property type="entry name" value="PROTEIN NYNRIN-LIKE"/>
    <property type="match status" value="1"/>
</dbReference>
<dbReference type="PROSITE" id="PS50994">
    <property type="entry name" value="INTEGRASE"/>
    <property type="match status" value="1"/>
</dbReference>
<feature type="domain" description="Integrase catalytic" evidence="2">
    <location>
        <begin position="192"/>
        <end position="344"/>
    </location>
</feature>
<dbReference type="AlphaFoldDB" id="A0AAV1LFJ2"/>
<organism evidence="3 4">
    <name type="scientific">Parnassius mnemosyne</name>
    <name type="common">clouded apollo</name>
    <dbReference type="NCBI Taxonomy" id="213953"/>
    <lineage>
        <taxon>Eukaryota</taxon>
        <taxon>Metazoa</taxon>
        <taxon>Ecdysozoa</taxon>
        <taxon>Arthropoda</taxon>
        <taxon>Hexapoda</taxon>
        <taxon>Insecta</taxon>
        <taxon>Pterygota</taxon>
        <taxon>Neoptera</taxon>
        <taxon>Endopterygota</taxon>
        <taxon>Lepidoptera</taxon>
        <taxon>Glossata</taxon>
        <taxon>Ditrysia</taxon>
        <taxon>Papilionoidea</taxon>
        <taxon>Papilionidae</taxon>
        <taxon>Parnassiinae</taxon>
        <taxon>Parnassini</taxon>
        <taxon>Parnassius</taxon>
        <taxon>Driopa</taxon>
    </lineage>
</organism>
<dbReference type="GO" id="GO:0015074">
    <property type="term" value="P:DNA integration"/>
    <property type="evidence" value="ECO:0007669"/>
    <property type="project" value="InterPro"/>
</dbReference>
<dbReference type="InterPro" id="IPR050951">
    <property type="entry name" value="Retrovirus_Pol_polyprotein"/>
</dbReference>
<proteinExistence type="predicted"/>
<accession>A0AAV1LFJ2</accession>
<evidence type="ECO:0000313" key="3">
    <source>
        <dbReference type="EMBL" id="CAK1592636.1"/>
    </source>
</evidence>
<comment type="caution">
    <text evidence="3">The sequence shown here is derived from an EMBL/GenBank/DDBJ whole genome shotgun (WGS) entry which is preliminary data.</text>
</comment>
<dbReference type="PANTHER" id="PTHR37984">
    <property type="entry name" value="PROTEIN CBG26694"/>
    <property type="match status" value="1"/>
</dbReference>
<keyword evidence="4" id="KW-1185">Reference proteome</keyword>
<dbReference type="Gene3D" id="3.30.420.10">
    <property type="entry name" value="Ribonuclease H-like superfamily/Ribonuclease H"/>
    <property type="match status" value="1"/>
</dbReference>
<protein>
    <recommendedName>
        <fullName evidence="1">RNA-directed DNA polymerase</fullName>
        <ecNumber evidence="1">2.7.7.49</ecNumber>
    </recommendedName>
</protein>
<dbReference type="FunFam" id="1.10.340.70:FF:000003">
    <property type="entry name" value="Protein CBG25708"/>
    <property type="match status" value="1"/>
</dbReference>